<dbReference type="Pfam" id="PF02011">
    <property type="entry name" value="Glyco_hydro_48"/>
    <property type="match status" value="1"/>
</dbReference>
<dbReference type="SUPFAM" id="SSF49384">
    <property type="entry name" value="Carbohydrate-binding domain"/>
    <property type="match status" value="1"/>
</dbReference>
<dbReference type="InterPro" id="IPR001919">
    <property type="entry name" value="CBD2"/>
</dbReference>
<evidence type="ECO:0000313" key="11">
    <source>
        <dbReference type="Proteomes" id="UP000675409"/>
    </source>
</evidence>
<dbReference type="InterPro" id="IPR008965">
    <property type="entry name" value="CBM2/CBM3_carb-bd_dom_sf"/>
</dbReference>
<dbReference type="SUPFAM" id="SSF48208">
    <property type="entry name" value="Six-hairpin glycosidases"/>
    <property type="match status" value="1"/>
</dbReference>
<evidence type="ECO:0000313" key="10">
    <source>
        <dbReference type="EMBL" id="MBL0885299.1"/>
    </source>
</evidence>
<keyword evidence="11" id="KW-1185">Reference proteome</keyword>
<feature type="compositionally biased region" description="Acidic residues" evidence="7">
    <location>
        <begin position="703"/>
        <end position="724"/>
    </location>
</feature>
<keyword evidence="1 8" id="KW-0732">Signal</keyword>
<feature type="region of interest" description="Disordered" evidence="7">
    <location>
        <begin position="691"/>
        <end position="728"/>
    </location>
</feature>
<dbReference type="Proteomes" id="UP000675409">
    <property type="component" value="Unassembled WGS sequence"/>
</dbReference>
<evidence type="ECO:0000256" key="3">
    <source>
        <dbReference type="ARBA" id="ARBA00023001"/>
    </source>
</evidence>
<evidence type="ECO:0000256" key="2">
    <source>
        <dbReference type="ARBA" id="ARBA00022801"/>
    </source>
</evidence>
<protein>
    <submittedName>
        <fullName evidence="10">Exoglucanase</fullName>
    </submittedName>
</protein>
<feature type="signal peptide" evidence="8">
    <location>
        <begin position="1"/>
        <end position="32"/>
    </location>
</feature>
<keyword evidence="2" id="KW-0378">Hydrolase</keyword>
<evidence type="ECO:0000256" key="1">
    <source>
        <dbReference type="ARBA" id="ARBA00022729"/>
    </source>
</evidence>
<evidence type="ECO:0000256" key="6">
    <source>
        <dbReference type="ARBA" id="ARBA00023326"/>
    </source>
</evidence>
<keyword evidence="5" id="KW-0326">Glycosidase</keyword>
<dbReference type="PROSITE" id="PS00561">
    <property type="entry name" value="CBM2_A"/>
    <property type="match status" value="1"/>
</dbReference>
<dbReference type="InterPro" id="IPR012291">
    <property type="entry name" value="CBM2_carb-bd_dom_sf"/>
</dbReference>
<evidence type="ECO:0000256" key="5">
    <source>
        <dbReference type="ARBA" id="ARBA00023295"/>
    </source>
</evidence>
<dbReference type="InterPro" id="IPR006311">
    <property type="entry name" value="TAT_signal"/>
</dbReference>
<comment type="caution">
    <text evidence="10">The sequence shown here is derived from an EMBL/GenBank/DDBJ whole genome shotgun (WGS) entry which is preliminary data.</text>
</comment>
<gene>
    <name evidence="10" type="ORF">HGK34_03200</name>
</gene>
<keyword evidence="4" id="KW-0119">Carbohydrate metabolism</keyword>
<evidence type="ECO:0000256" key="4">
    <source>
        <dbReference type="ARBA" id="ARBA00023277"/>
    </source>
</evidence>
<organism evidence="10 11">
    <name type="scientific">Myceligenerans indicum</name>
    <dbReference type="NCBI Taxonomy" id="2593663"/>
    <lineage>
        <taxon>Bacteria</taxon>
        <taxon>Bacillati</taxon>
        <taxon>Actinomycetota</taxon>
        <taxon>Actinomycetes</taxon>
        <taxon>Micrococcales</taxon>
        <taxon>Promicromonosporaceae</taxon>
        <taxon>Myceligenerans</taxon>
    </lineage>
</organism>
<evidence type="ECO:0000259" key="9">
    <source>
        <dbReference type="PROSITE" id="PS51173"/>
    </source>
</evidence>
<dbReference type="PROSITE" id="PS51173">
    <property type="entry name" value="CBM2"/>
    <property type="match status" value="1"/>
</dbReference>
<evidence type="ECO:0000256" key="7">
    <source>
        <dbReference type="SAM" id="MobiDB-lite"/>
    </source>
</evidence>
<evidence type="ECO:0000256" key="8">
    <source>
        <dbReference type="SAM" id="SignalP"/>
    </source>
</evidence>
<dbReference type="SMART" id="SM00637">
    <property type="entry name" value="CBD_II"/>
    <property type="match status" value="1"/>
</dbReference>
<feature type="region of interest" description="Disordered" evidence="7">
    <location>
        <begin position="142"/>
        <end position="174"/>
    </location>
</feature>
<dbReference type="Gene3D" id="2.170.160.10">
    <property type="entry name" value="Endo-1,4-beta-glucanase f. Domain 2"/>
    <property type="match status" value="1"/>
</dbReference>
<dbReference type="PRINTS" id="PR00844">
    <property type="entry name" value="GLHYDRLASE48"/>
</dbReference>
<dbReference type="InterPro" id="IPR008928">
    <property type="entry name" value="6-hairpin_glycosidase_sf"/>
</dbReference>
<dbReference type="Pfam" id="PF00553">
    <property type="entry name" value="CBM_2"/>
    <property type="match status" value="1"/>
</dbReference>
<reference evidence="10 11" key="1">
    <citation type="journal article" date="2021" name="Arch. Microbiol.">
        <title>Myceligenerans indicum sp. nov., an actinobacterium isolated from mangrove sediment of Sundarbans, India.</title>
        <authorList>
            <person name="Asha K."/>
            <person name="Bhadury P."/>
        </authorList>
    </citation>
    <scope>NUCLEOTIDE SEQUENCE [LARGE SCALE GENOMIC DNA]</scope>
    <source>
        <strain evidence="10 11">I2</strain>
    </source>
</reference>
<feature type="chain" id="PRO_5045204790" evidence="8">
    <location>
        <begin position="33"/>
        <end position="823"/>
    </location>
</feature>
<dbReference type="InterPro" id="IPR027390">
    <property type="entry name" value="Endoglucanase_F_dom3"/>
</dbReference>
<accession>A0ABS1LGE7</accession>
<dbReference type="InterPro" id="IPR023309">
    <property type="entry name" value="Endo-1-4-beta-glucanase_dom2"/>
</dbReference>
<dbReference type="EMBL" id="JABBYC010000002">
    <property type="protein sequence ID" value="MBL0885299.1"/>
    <property type="molecule type" value="Genomic_DNA"/>
</dbReference>
<dbReference type="PROSITE" id="PS51318">
    <property type="entry name" value="TAT"/>
    <property type="match status" value="1"/>
</dbReference>
<dbReference type="InterPro" id="IPR000556">
    <property type="entry name" value="Glyco_hydro_48F"/>
</dbReference>
<dbReference type="Gene3D" id="2.60.40.290">
    <property type="match status" value="1"/>
</dbReference>
<name>A0ABS1LGE7_9MICO</name>
<feature type="domain" description="CBM2" evidence="9">
    <location>
        <begin position="723"/>
        <end position="823"/>
    </location>
</feature>
<dbReference type="RefSeq" id="WP_201845130.1">
    <property type="nucleotide sequence ID" value="NZ_JABBYC010000002.1"/>
</dbReference>
<keyword evidence="3" id="KW-0136">Cellulose degradation</keyword>
<sequence length="823" mass="88633">MTREPNRRRWRRSAVAVSTLAALAFATAGATAASVDTLRTGVTSSAEEDARALAGPYADRFLEMYDKIKDPANGYFSDQGIPYHSVETLMVEAPDYGHETTSEAYSFWLWLEASYGELTGDWAPLNEAWDTLEAYMIPTTENQPTNGAYDPGSPATYAPEHGHPSEYPSQLDSGVSVGSDPIADELSSTYGTDDIYGMHWLADVDNVYGFGAAPGSSELLGPDYQGTSYINTFQRGEQESVWETIPQPSIDDFSYGGPNGYLDLFTGDSQYAKQWKYTNAPDADARSVEALYWAKKFAAAQGAEGQIAGTVDRASKMGDYLRYSFFDKYFKNPGCDSPSCPAGSGRSSAHYLLSWYYAWGGALDTSGPWAWRIGSSHAHFGYQNPMAAWALSHDPDLIPASPTAESDWAESYDRQLEFFQWLQSAEGGIAGGATNSVGGDYSPHPAGAATFYDMVYDVDPVYHDPPSNQWFGMQGWGVERIAQIYHETGDPRAEAILAKWVPWVISEITVTDDSWEIPSELSWSGQPDTWDPSAPGDNSGLHVQVTGHSQDVGVAGAIAKTLTYWAAASGDQAAADTAGALLDAIYEQDTDDLGVSTVETRTDYGRFDDVYAGGDGDGVYVPADWSGTYPNGDVIEPGISFLDIRSFYEDDPMFGQVQQYLDGGDAPQFRYHRFWAQTAVATAFAEYDRLIADPRDPGPTDPPTDDPTDPPTDDPTDPPTDDPTDPASACEATFTVVNSWEGGFQASVQVTANQAVTGWSTAFDLAPATFSQGWNATFSTSGSQVTASDIGWNGSLATGGSTEFGLIGSGAPPSSPTVTCTGG</sequence>
<keyword evidence="6" id="KW-0624">Polysaccharide degradation</keyword>
<dbReference type="InterPro" id="IPR012341">
    <property type="entry name" value="6hp_glycosidase-like_sf"/>
</dbReference>
<dbReference type="Gene3D" id="4.10.870.10">
    <property type="entry name" value="Endo-1,4-beta-glucanase f. Domain 3"/>
    <property type="match status" value="1"/>
</dbReference>
<dbReference type="InterPro" id="IPR018366">
    <property type="entry name" value="CBM2_CS"/>
</dbReference>
<dbReference type="Gene3D" id="1.50.10.10">
    <property type="match status" value="1"/>
</dbReference>
<proteinExistence type="predicted"/>